<proteinExistence type="predicted"/>
<evidence type="ECO:0000313" key="1">
    <source>
        <dbReference type="EMBL" id="KRO62849.1"/>
    </source>
</evidence>
<accession>A0A0R2RKB9</accession>
<dbReference type="Proteomes" id="UP000051269">
    <property type="component" value="Unassembled WGS sequence"/>
</dbReference>
<protein>
    <submittedName>
        <fullName evidence="1">Uncharacterized protein</fullName>
    </submittedName>
</protein>
<name>A0A0R2RKB9_9BACT</name>
<reference evidence="1 2" key="1">
    <citation type="submission" date="2015-10" db="EMBL/GenBank/DDBJ databases">
        <title>Metagenome-Assembled Genomes uncover a global brackish microbiome.</title>
        <authorList>
            <person name="Hugerth L.W."/>
            <person name="Larsson J."/>
            <person name="Alneberg J."/>
            <person name="Lindh M.V."/>
            <person name="Legrand C."/>
            <person name="Pinhassi J."/>
            <person name="Andersson A.F."/>
        </authorList>
    </citation>
    <scope>NUCLEOTIDE SEQUENCE [LARGE SCALE GENOMIC DNA]</scope>
    <source>
        <strain evidence="1">BACL18 MAG-120507-bin52</strain>
    </source>
</reference>
<dbReference type="AlphaFoldDB" id="A0A0R2RKB9"/>
<gene>
    <name evidence="1" type="ORF">ABR82_03920</name>
</gene>
<comment type="caution">
    <text evidence="1">The sequence shown here is derived from an EMBL/GenBank/DDBJ whole genome shotgun (WGS) entry which is preliminary data.</text>
</comment>
<organism evidence="1 2">
    <name type="scientific">Verrucomicrobia subdivision 6 bacterium BACL9 MAG-120507-bin52</name>
    <dbReference type="NCBI Taxonomy" id="1655590"/>
    <lineage>
        <taxon>Bacteria</taxon>
        <taxon>Pseudomonadati</taxon>
        <taxon>Verrucomicrobiota</taxon>
        <taxon>Verrucomicrobiia</taxon>
        <taxon>Verrucomicrobiales</taxon>
        <taxon>Verrucomicrobia subdivision 6</taxon>
    </lineage>
</organism>
<sequence>MLVVWRSAEEVDHANFILADEKFVKLLRGVGGGSTLEANILRKQPLRKKCGYDSQKQKESCASYHRPIIEGSGQSASPALTAVG</sequence>
<dbReference type="EMBL" id="LIBO01000028">
    <property type="protein sequence ID" value="KRO62849.1"/>
    <property type="molecule type" value="Genomic_DNA"/>
</dbReference>
<evidence type="ECO:0000313" key="2">
    <source>
        <dbReference type="Proteomes" id="UP000051269"/>
    </source>
</evidence>